<evidence type="ECO:0000313" key="2">
    <source>
        <dbReference type="EMBL" id="GGI21063.1"/>
    </source>
</evidence>
<organism evidence="2 3">
    <name type="scientific">Oxalicibacterium faecigallinarum</name>
    <dbReference type="NCBI Taxonomy" id="573741"/>
    <lineage>
        <taxon>Bacteria</taxon>
        <taxon>Pseudomonadati</taxon>
        <taxon>Pseudomonadota</taxon>
        <taxon>Betaproteobacteria</taxon>
        <taxon>Burkholderiales</taxon>
        <taxon>Oxalobacteraceae</taxon>
        <taxon>Oxalicibacterium</taxon>
    </lineage>
</organism>
<dbReference type="AlphaFoldDB" id="A0A8J3F4B6"/>
<evidence type="ECO:0000256" key="1">
    <source>
        <dbReference type="SAM" id="MobiDB-lite"/>
    </source>
</evidence>
<sequence length="86" mass="9063">MGSTAKPLSTTTTTTSSSSFSSTTTVTVTTASANVASKTELKTQQQNAQEISRCTQGGKTVFTNQSCDALAPRDPAQAELRRLRGY</sequence>
<keyword evidence="3" id="KW-1185">Reference proteome</keyword>
<feature type="compositionally biased region" description="Low complexity" evidence="1">
    <location>
        <begin position="9"/>
        <end position="25"/>
    </location>
</feature>
<protein>
    <submittedName>
        <fullName evidence="2">Uncharacterized protein</fullName>
    </submittedName>
</protein>
<feature type="region of interest" description="Disordered" evidence="1">
    <location>
        <begin position="1"/>
        <end position="25"/>
    </location>
</feature>
<name>A0A8J3F4B6_9BURK</name>
<comment type="caution">
    <text evidence="2">The sequence shown here is derived from an EMBL/GenBank/DDBJ whole genome shotgun (WGS) entry which is preliminary data.</text>
</comment>
<gene>
    <name evidence="2" type="ORF">GCM10008066_27190</name>
</gene>
<dbReference type="EMBL" id="BMDI01000003">
    <property type="protein sequence ID" value="GGI21063.1"/>
    <property type="molecule type" value="Genomic_DNA"/>
</dbReference>
<reference evidence="3" key="1">
    <citation type="journal article" date="2019" name="Int. J. Syst. Evol. Microbiol.">
        <title>The Global Catalogue of Microorganisms (GCM) 10K type strain sequencing project: providing services to taxonomists for standard genome sequencing and annotation.</title>
        <authorList>
            <consortium name="The Broad Institute Genomics Platform"/>
            <consortium name="The Broad Institute Genome Sequencing Center for Infectious Disease"/>
            <person name="Wu L."/>
            <person name="Ma J."/>
        </authorList>
    </citation>
    <scope>NUCLEOTIDE SEQUENCE [LARGE SCALE GENOMIC DNA]</scope>
    <source>
        <strain evidence="3">CCM 2767</strain>
    </source>
</reference>
<accession>A0A8J3F4B6</accession>
<dbReference type="Proteomes" id="UP000642180">
    <property type="component" value="Unassembled WGS sequence"/>
</dbReference>
<evidence type="ECO:0000313" key="3">
    <source>
        <dbReference type="Proteomes" id="UP000642180"/>
    </source>
</evidence>
<proteinExistence type="predicted"/>